<organism evidence="2 3">
    <name type="scientific">Parablautia muri</name>
    <dbReference type="NCBI Taxonomy" id="2320879"/>
    <lineage>
        <taxon>Bacteria</taxon>
        <taxon>Bacillati</taxon>
        <taxon>Bacillota</taxon>
        <taxon>Clostridia</taxon>
        <taxon>Lachnospirales</taxon>
        <taxon>Lachnospiraceae</taxon>
        <taxon>Parablautia</taxon>
    </lineage>
</organism>
<keyword evidence="1" id="KW-1133">Transmembrane helix</keyword>
<feature type="transmembrane region" description="Helical" evidence="1">
    <location>
        <begin position="115"/>
        <end position="134"/>
    </location>
</feature>
<feature type="transmembrane region" description="Helical" evidence="1">
    <location>
        <begin position="20"/>
        <end position="45"/>
    </location>
</feature>
<dbReference type="EMBL" id="QZDT01000006">
    <property type="protein sequence ID" value="NBJ92171.1"/>
    <property type="molecule type" value="Genomic_DNA"/>
</dbReference>
<dbReference type="Proteomes" id="UP001154420">
    <property type="component" value="Unassembled WGS sequence"/>
</dbReference>
<keyword evidence="1" id="KW-0812">Transmembrane</keyword>
<keyword evidence="1" id="KW-0472">Membrane</keyword>
<reference evidence="2" key="1">
    <citation type="submission" date="2018-09" db="EMBL/GenBank/DDBJ databases">
        <title>Murine metabolic-syndrome-specific gut microbial biobank.</title>
        <authorList>
            <person name="Liu C."/>
        </authorList>
    </citation>
    <scope>NUCLEOTIDE SEQUENCE</scope>
    <source>
        <strain evidence="2">D42-62</strain>
    </source>
</reference>
<dbReference type="OrthoDB" id="9817433at2"/>
<keyword evidence="3" id="KW-1185">Reference proteome</keyword>
<proteinExistence type="predicted"/>
<name>A0A9X5GRG7_9FIRM</name>
<comment type="caution">
    <text evidence="2">The sequence shown here is derived from an EMBL/GenBank/DDBJ whole genome shotgun (WGS) entry which is preliminary data.</text>
</comment>
<evidence type="ECO:0000313" key="3">
    <source>
        <dbReference type="Proteomes" id="UP001154420"/>
    </source>
</evidence>
<dbReference type="AlphaFoldDB" id="A0A9X5GRG7"/>
<feature type="transmembrane region" description="Helical" evidence="1">
    <location>
        <begin position="76"/>
        <end position="94"/>
    </location>
</feature>
<sequence length="472" mass="55877">MKDRKIKNILDDNSETRKNWVWFSFLVLGWICIILALGVDLNWFWYYKLEMLIKPDLAFKIKHALWNASAEMCGNVITYGTMLAAVVLFFYGVIDNRRLGIPYRRLAAYTIGSRTIPIMFVVNWILSLSTYVLHYLELRYTVYAVMLYVLVVQTFVMIQILMSTSFRHCKKVICKVERKKYMAGLKLEENYDNEWFYFLGHLERAIQSDEFISDKKELLADFLRIPISQKEGKKMNENWIEQEYKEFKKQERIYEFYFFNIFFSFRNFNEDENDMERNQLYKDISDFIMHLSTEMKMNDIADGKQLSVIEQVYHMVISGVMNGMIASNAERSWKICDTIFSDLADILPDEIFTRQLQLFVLFLELQSVINSDISFKCKKIEKMCYWRQVRTEDIPFLSYSWEVWTNLCTISDTEKIRHFGAAIDTMSGRRNSSNIIFGMLISAKRTEETEGVAYGKKHVNKNTAIKKQLSAR</sequence>
<feature type="transmembrane region" description="Helical" evidence="1">
    <location>
        <begin position="140"/>
        <end position="161"/>
    </location>
</feature>
<dbReference type="RefSeq" id="WP_160559243.1">
    <property type="nucleotide sequence ID" value="NZ_QZDT01000006.1"/>
</dbReference>
<protein>
    <submittedName>
        <fullName evidence="2">Uncharacterized protein</fullName>
    </submittedName>
</protein>
<evidence type="ECO:0000313" key="2">
    <source>
        <dbReference type="EMBL" id="NBJ92171.1"/>
    </source>
</evidence>
<gene>
    <name evidence="2" type="ORF">D5281_06090</name>
</gene>
<evidence type="ECO:0000256" key="1">
    <source>
        <dbReference type="SAM" id="Phobius"/>
    </source>
</evidence>
<accession>A0A9X5GRG7</accession>